<evidence type="ECO:0000256" key="1">
    <source>
        <dbReference type="SAM" id="MobiDB-lite"/>
    </source>
</evidence>
<evidence type="ECO:0000259" key="2">
    <source>
        <dbReference type="Pfam" id="PF03819"/>
    </source>
</evidence>
<dbReference type="RefSeq" id="WP_380052891.1">
    <property type="nucleotide sequence ID" value="NZ_JBHLTC010000036.1"/>
</dbReference>
<organism evidence="3 4">
    <name type="scientific">Kribbella deserti</name>
    <dbReference type="NCBI Taxonomy" id="1926257"/>
    <lineage>
        <taxon>Bacteria</taxon>
        <taxon>Bacillati</taxon>
        <taxon>Actinomycetota</taxon>
        <taxon>Actinomycetes</taxon>
        <taxon>Propionibacteriales</taxon>
        <taxon>Kribbellaceae</taxon>
        <taxon>Kribbella</taxon>
    </lineage>
</organism>
<feature type="compositionally biased region" description="Low complexity" evidence="1">
    <location>
        <begin position="288"/>
        <end position="314"/>
    </location>
</feature>
<dbReference type="EMBL" id="JBHLTC010000036">
    <property type="protein sequence ID" value="MFC0627760.1"/>
    <property type="molecule type" value="Genomic_DNA"/>
</dbReference>
<evidence type="ECO:0000313" key="4">
    <source>
        <dbReference type="Proteomes" id="UP001589890"/>
    </source>
</evidence>
<gene>
    <name evidence="3" type="ORF">ACFFGN_27045</name>
</gene>
<dbReference type="Proteomes" id="UP001589890">
    <property type="component" value="Unassembled WGS sequence"/>
</dbReference>
<dbReference type="PANTHER" id="PTHR30522:SF0">
    <property type="entry name" value="NUCLEOSIDE TRIPHOSPHATE PYROPHOSPHOHYDROLASE"/>
    <property type="match status" value="1"/>
</dbReference>
<comment type="caution">
    <text evidence="3">The sequence shown here is derived from an EMBL/GenBank/DDBJ whole genome shotgun (WGS) entry which is preliminary data.</text>
</comment>
<dbReference type="InterPro" id="IPR004518">
    <property type="entry name" value="MazG-like_dom"/>
</dbReference>
<dbReference type="PANTHER" id="PTHR30522">
    <property type="entry name" value="NUCLEOSIDE TRIPHOSPHATE PYROPHOSPHOHYDROLASE"/>
    <property type="match status" value="1"/>
</dbReference>
<name>A0ABV6QTB6_9ACTN</name>
<sequence>MSGRIALLVTSPRVAPGLLTRAAWSTLESATSIGTAGSPQAQAITASGLTVTDVLGDPWTWLTTSAAAGSSVVWLIGDDGEPALLRHAAEALSAEPRPSYEVEILHGSYDVPGARLIDLVRVMDRLRSNCPWDQEQTHETLAKYLLEETYETLEAIETGDYAHLREELGDLLLQVAFHSRIAEEDPDDAFSIDDVAGGIVEKLIRRHPHVFGDTLAADSAAVEANWETIKAAEKQRTSALEGIPLALPALALADKVLSRATKLDLPEPGPPVAPPASAPPGPAADTPQSRSSDASDAASRGSSDASDQASAQAADRLGEDLLNLVRLARESNLDAEQALRDAVRRLATQIRTAETR</sequence>
<protein>
    <submittedName>
        <fullName evidence="3">MazG family protein</fullName>
    </submittedName>
</protein>
<feature type="compositionally biased region" description="Pro residues" evidence="1">
    <location>
        <begin position="267"/>
        <end position="282"/>
    </location>
</feature>
<evidence type="ECO:0000313" key="3">
    <source>
        <dbReference type="EMBL" id="MFC0627760.1"/>
    </source>
</evidence>
<feature type="domain" description="NTP pyrophosphohydrolase MazG-like" evidence="2">
    <location>
        <begin position="136"/>
        <end position="211"/>
    </location>
</feature>
<dbReference type="InterPro" id="IPR048015">
    <property type="entry name" value="NTP-PPase_MazG-like_N"/>
</dbReference>
<keyword evidence="4" id="KW-1185">Reference proteome</keyword>
<dbReference type="Pfam" id="PF03819">
    <property type="entry name" value="MazG"/>
    <property type="match status" value="1"/>
</dbReference>
<dbReference type="NCBIfam" id="TIGR00444">
    <property type="entry name" value="mazG"/>
    <property type="match status" value="1"/>
</dbReference>
<dbReference type="CDD" id="cd11528">
    <property type="entry name" value="NTP-PPase_MazG_Nterm"/>
    <property type="match status" value="1"/>
</dbReference>
<dbReference type="InterPro" id="IPR011551">
    <property type="entry name" value="NTP_PyrPHydrolase_MazG"/>
</dbReference>
<reference evidence="3 4" key="1">
    <citation type="submission" date="2024-09" db="EMBL/GenBank/DDBJ databases">
        <authorList>
            <person name="Sun Q."/>
            <person name="Mori K."/>
        </authorList>
    </citation>
    <scope>NUCLEOTIDE SEQUENCE [LARGE SCALE GENOMIC DNA]</scope>
    <source>
        <strain evidence="3 4">CGMCC 1.15906</strain>
    </source>
</reference>
<dbReference type="Gene3D" id="1.10.287.1080">
    <property type="entry name" value="MazG-like"/>
    <property type="match status" value="2"/>
</dbReference>
<dbReference type="SUPFAM" id="SSF101386">
    <property type="entry name" value="all-alpha NTP pyrophosphatases"/>
    <property type="match status" value="1"/>
</dbReference>
<accession>A0ABV6QTB6</accession>
<feature type="region of interest" description="Disordered" evidence="1">
    <location>
        <begin position="262"/>
        <end position="314"/>
    </location>
</feature>
<proteinExistence type="predicted"/>